<evidence type="ECO:0000256" key="8">
    <source>
        <dbReference type="ARBA" id="ARBA00023288"/>
    </source>
</evidence>
<comment type="caution">
    <text evidence="10">The sequence shown here is derived from an EMBL/GenBank/DDBJ whole genome shotgun (WGS) entry which is preliminary data.</text>
</comment>
<accession>A0AAP2S430</accession>
<dbReference type="Gene3D" id="1.20.1600.10">
    <property type="entry name" value="Outer membrane efflux proteins (OEP)"/>
    <property type="match status" value="1"/>
</dbReference>
<feature type="signal peptide" evidence="9">
    <location>
        <begin position="1"/>
        <end position="33"/>
    </location>
</feature>
<evidence type="ECO:0000256" key="5">
    <source>
        <dbReference type="ARBA" id="ARBA00023136"/>
    </source>
</evidence>
<name>A0AAP2S430_9PSED</name>
<gene>
    <name evidence="10" type="ORF">GIV46_19835</name>
</gene>
<dbReference type="InterPro" id="IPR010131">
    <property type="entry name" value="MdtP/NodT-like"/>
</dbReference>
<feature type="chain" id="PRO_5042896649" evidence="9">
    <location>
        <begin position="34"/>
        <end position="143"/>
    </location>
</feature>
<dbReference type="EMBL" id="WJZX01000099">
    <property type="protein sequence ID" value="MCF5657264.1"/>
    <property type="molecule type" value="Genomic_DNA"/>
</dbReference>
<dbReference type="PANTHER" id="PTHR30203">
    <property type="entry name" value="OUTER MEMBRANE CATION EFFLUX PROTEIN"/>
    <property type="match status" value="1"/>
</dbReference>
<dbReference type="SUPFAM" id="SSF56954">
    <property type="entry name" value="Outer membrane efflux proteins (OEP)"/>
    <property type="match status" value="1"/>
</dbReference>
<keyword evidence="3" id="KW-1134">Transmembrane beta strand</keyword>
<keyword evidence="8" id="KW-0449">Lipoprotein</keyword>
<dbReference type="AlphaFoldDB" id="A0AAP2S430"/>
<keyword evidence="7" id="KW-0998">Cell outer membrane</keyword>
<evidence type="ECO:0000256" key="3">
    <source>
        <dbReference type="ARBA" id="ARBA00022452"/>
    </source>
</evidence>
<proteinExistence type="inferred from homology"/>
<evidence type="ECO:0000313" key="11">
    <source>
        <dbReference type="Proteomes" id="UP000814126"/>
    </source>
</evidence>
<evidence type="ECO:0000313" key="10">
    <source>
        <dbReference type="EMBL" id="MCF5657264.1"/>
    </source>
</evidence>
<dbReference type="GO" id="GO:0015562">
    <property type="term" value="F:efflux transmembrane transporter activity"/>
    <property type="evidence" value="ECO:0007669"/>
    <property type="project" value="InterPro"/>
</dbReference>
<protein>
    <submittedName>
        <fullName evidence="10">RND transporter</fullName>
    </submittedName>
</protein>
<evidence type="ECO:0000256" key="9">
    <source>
        <dbReference type="SAM" id="SignalP"/>
    </source>
</evidence>
<keyword evidence="6" id="KW-0564">Palmitate</keyword>
<dbReference type="RefSeq" id="WP_236326492.1">
    <property type="nucleotide sequence ID" value="NZ_WJZX01000099.1"/>
</dbReference>
<reference evidence="10" key="1">
    <citation type="submission" date="2019-11" db="EMBL/GenBank/DDBJ databases">
        <title>Epiphytic Pseudomonas syringae from cherry orchards.</title>
        <authorList>
            <person name="Hulin M.T."/>
        </authorList>
    </citation>
    <scope>NUCLEOTIDE SEQUENCE</scope>
    <source>
        <strain evidence="10">PA-2-1F</strain>
    </source>
</reference>
<keyword evidence="4" id="KW-0812">Transmembrane</keyword>
<keyword evidence="5" id="KW-0472">Membrane</keyword>
<comment type="similarity">
    <text evidence="2">Belongs to the outer membrane factor (OMF) (TC 1.B.17) family.</text>
</comment>
<feature type="non-terminal residue" evidence="10">
    <location>
        <position position="143"/>
    </location>
</feature>
<dbReference type="PANTHER" id="PTHR30203:SF29">
    <property type="entry name" value="PROTEIN CYAE"/>
    <property type="match status" value="1"/>
</dbReference>
<organism evidence="10 11">
    <name type="scientific">Pseudomonas poae</name>
    <dbReference type="NCBI Taxonomy" id="200451"/>
    <lineage>
        <taxon>Bacteria</taxon>
        <taxon>Pseudomonadati</taxon>
        <taxon>Pseudomonadota</taxon>
        <taxon>Gammaproteobacteria</taxon>
        <taxon>Pseudomonadales</taxon>
        <taxon>Pseudomonadaceae</taxon>
        <taxon>Pseudomonas</taxon>
    </lineage>
</organism>
<sequence length="143" mass="15381">MPTTAPLSKPIKLPERLCAVLLLSSVLSGCSLAPAYQTPALPVPGSWTHTPVAASAPTAQTAVEPLSDEETQLLAGLDASAQLPYRVEQALAYNRDLRLAILRVEQARAEYGMSRAARLPTVGLGLQRNRQHLHDEAADERYG</sequence>
<dbReference type="Proteomes" id="UP000814126">
    <property type="component" value="Unassembled WGS sequence"/>
</dbReference>
<evidence type="ECO:0000256" key="4">
    <source>
        <dbReference type="ARBA" id="ARBA00022692"/>
    </source>
</evidence>
<evidence type="ECO:0000256" key="1">
    <source>
        <dbReference type="ARBA" id="ARBA00004442"/>
    </source>
</evidence>
<evidence type="ECO:0000256" key="6">
    <source>
        <dbReference type="ARBA" id="ARBA00023139"/>
    </source>
</evidence>
<evidence type="ECO:0000256" key="2">
    <source>
        <dbReference type="ARBA" id="ARBA00007613"/>
    </source>
</evidence>
<keyword evidence="9" id="KW-0732">Signal</keyword>
<evidence type="ECO:0000256" key="7">
    <source>
        <dbReference type="ARBA" id="ARBA00023237"/>
    </source>
</evidence>
<dbReference type="GO" id="GO:0016020">
    <property type="term" value="C:membrane"/>
    <property type="evidence" value="ECO:0007669"/>
    <property type="project" value="UniProtKB-SubCell"/>
</dbReference>
<dbReference type="Pfam" id="PF02321">
    <property type="entry name" value="OEP"/>
    <property type="match status" value="1"/>
</dbReference>
<comment type="subcellular location">
    <subcellularLocation>
        <location evidence="1">Cell outer membrane</location>
    </subcellularLocation>
</comment>
<dbReference type="InterPro" id="IPR003423">
    <property type="entry name" value="OMP_efflux"/>
</dbReference>